<protein>
    <submittedName>
        <fullName evidence="9">Response regulator transcription factor</fullName>
    </submittedName>
</protein>
<organism evidence="9 10">
    <name type="scientific">Luteibaculum oceani</name>
    <dbReference type="NCBI Taxonomy" id="1294296"/>
    <lineage>
        <taxon>Bacteria</taxon>
        <taxon>Pseudomonadati</taxon>
        <taxon>Bacteroidota</taxon>
        <taxon>Flavobacteriia</taxon>
        <taxon>Flavobacteriales</taxon>
        <taxon>Luteibaculaceae</taxon>
        <taxon>Luteibaculum</taxon>
    </lineage>
</organism>
<dbReference type="PROSITE" id="PS50110">
    <property type="entry name" value="RESPONSE_REGULATORY"/>
    <property type="match status" value="1"/>
</dbReference>
<keyword evidence="5" id="KW-0804">Transcription</keyword>
<dbReference type="EMBL" id="VORB01000011">
    <property type="protein sequence ID" value="TXC76064.1"/>
    <property type="molecule type" value="Genomic_DNA"/>
</dbReference>
<dbReference type="GO" id="GO:0000156">
    <property type="term" value="F:phosphorelay response regulator activity"/>
    <property type="evidence" value="ECO:0007669"/>
    <property type="project" value="TreeGrafter"/>
</dbReference>
<dbReference type="OrthoDB" id="2962330at2"/>
<feature type="modified residue" description="4-aspartylphosphate" evidence="6">
    <location>
        <position position="52"/>
    </location>
</feature>
<dbReference type="Proteomes" id="UP000321168">
    <property type="component" value="Unassembled WGS sequence"/>
</dbReference>
<evidence type="ECO:0000256" key="1">
    <source>
        <dbReference type="ARBA" id="ARBA00022553"/>
    </source>
</evidence>
<feature type="domain" description="Response regulatory" evidence="7">
    <location>
        <begin position="2"/>
        <end position="116"/>
    </location>
</feature>
<dbReference type="RefSeq" id="WP_147015302.1">
    <property type="nucleotide sequence ID" value="NZ_VORB01000011.1"/>
</dbReference>
<dbReference type="SUPFAM" id="SSF52172">
    <property type="entry name" value="CheY-like"/>
    <property type="match status" value="1"/>
</dbReference>
<dbReference type="GO" id="GO:0006355">
    <property type="term" value="P:regulation of DNA-templated transcription"/>
    <property type="evidence" value="ECO:0007669"/>
    <property type="project" value="TreeGrafter"/>
</dbReference>
<dbReference type="GO" id="GO:0005829">
    <property type="term" value="C:cytosol"/>
    <property type="evidence" value="ECO:0007669"/>
    <property type="project" value="TreeGrafter"/>
</dbReference>
<dbReference type="InterPro" id="IPR001789">
    <property type="entry name" value="Sig_transdc_resp-reg_receiver"/>
</dbReference>
<sequence>MKIIIAEDEIAVAEHLKRIVEKIGFSVIRMVQCGEDVLSAIEFEIPDLVLLDINMSHRTDGINTAEKLNRLGVPFVFITAHSDAETVDRVTRLKPLGYIVKPFISNQIRVSLTTIYGQIKERVRELHIGKEKFRFHSGSILYIKSDNNYCEIITSEKRYVLRVSLKNLIELLDFKDIVRVHRSYAVNKQHVVKVDNKTVQIAEFILPKTLDAI</sequence>
<keyword evidence="1 6" id="KW-0597">Phosphoprotein</keyword>
<dbReference type="SMART" id="SM00448">
    <property type="entry name" value="REC"/>
    <property type="match status" value="1"/>
</dbReference>
<dbReference type="GO" id="GO:0000976">
    <property type="term" value="F:transcription cis-regulatory region binding"/>
    <property type="evidence" value="ECO:0007669"/>
    <property type="project" value="TreeGrafter"/>
</dbReference>
<dbReference type="Pfam" id="PF00072">
    <property type="entry name" value="Response_reg"/>
    <property type="match status" value="1"/>
</dbReference>
<keyword evidence="4" id="KW-0238">DNA-binding</keyword>
<feature type="domain" description="HTH LytTR-type" evidence="8">
    <location>
        <begin position="140"/>
        <end position="213"/>
    </location>
</feature>
<evidence type="ECO:0000259" key="8">
    <source>
        <dbReference type="PROSITE" id="PS50930"/>
    </source>
</evidence>
<dbReference type="InterPro" id="IPR039420">
    <property type="entry name" value="WalR-like"/>
</dbReference>
<name>A0A5C6UTW2_9FLAO</name>
<gene>
    <name evidence="9" type="ORF">FRX97_11160</name>
</gene>
<dbReference type="PROSITE" id="PS50930">
    <property type="entry name" value="HTH_LYTTR"/>
    <property type="match status" value="1"/>
</dbReference>
<keyword evidence="10" id="KW-1185">Reference proteome</keyword>
<accession>A0A5C6UTW2</accession>
<dbReference type="Gene3D" id="3.40.50.2300">
    <property type="match status" value="1"/>
</dbReference>
<dbReference type="GO" id="GO:0032993">
    <property type="term" value="C:protein-DNA complex"/>
    <property type="evidence" value="ECO:0007669"/>
    <property type="project" value="TreeGrafter"/>
</dbReference>
<keyword evidence="2" id="KW-0902">Two-component regulatory system</keyword>
<dbReference type="Pfam" id="PF04397">
    <property type="entry name" value="LytTR"/>
    <property type="match status" value="1"/>
</dbReference>
<dbReference type="SMART" id="SM00850">
    <property type="entry name" value="LytTR"/>
    <property type="match status" value="1"/>
</dbReference>
<comment type="caution">
    <text evidence="9">The sequence shown here is derived from an EMBL/GenBank/DDBJ whole genome shotgun (WGS) entry which is preliminary data.</text>
</comment>
<evidence type="ECO:0000259" key="7">
    <source>
        <dbReference type="PROSITE" id="PS50110"/>
    </source>
</evidence>
<evidence type="ECO:0000313" key="10">
    <source>
        <dbReference type="Proteomes" id="UP000321168"/>
    </source>
</evidence>
<reference evidence="9 10" key="1">
    <citation type="submission" date="2019-08" db="EMBL/GenBank/DDBJ databases">
        <title>Genome of Luteibaculum oceani JCM 18817.</title>
        <authorList>
            <person name="Bowman J.P."/>
        </authorList>
    </citation>
    <scope>NUCLEOTIDE SEQUENCE [LARGE SCALE GENOMIC DNA]</scope>
    <source>
        <strain evidence="9 10">JCM 18817</strain>
    </source>
</reference>
<evidence type="ECO:0000256" key="5">
    <source>
        <dbReference type="ARBA" id="ARBA00023163"/>
    </source>
</evidence>
<evidence type="ECO:0000256" key="3">
    <source>
        <dbReference type="ARBA" id="ARBA00023015"/>
    </source>
</evidence>
<evidence type="ECO:0000256" key="6">
    <source>
        <dbReference type="PROSITE-ProRule" id="PRU00169"/>
    </source>
</evidence>
<evidence type="ECO:0000313" key="9">
    <source>
        <dbReference type="EMBL" id="TXC76064.1"/>
    </source>
</evidence>
<dbReference type="InterPro" id="IPR011006">
    <property type="entry name" value="CheY-like_superfamily"/>
</dbReference>
<dbReference type="PANTHER" id="PTHR48111">
    <property type="entry name" value="REGULATOR OF RPOS"/>
    <property type="match status" value="1"/>
</dbReference>
<dbReference type="PANTHER" id="PTHR48111:SF1">
    <property type="entry name" value="TWO-COMPONENT RESPONSE REGULATOR ORR33"/>
    <property type="match status" value="1"/>
</dbReference>
<evidence type="ECO:0000256" key="2">
    <source>
        <dbReference type="ARBA" id="ARBA00023012"/>
    </source>
</evidence>
<dbReference type="AlphaFoldDB" id="A0A5C6UTW2"/>
<proteinExistence type="predicted"/>
<keyword evidence="3" id="KW-0805">Transcription regulation</keyword>
<dbReference type="Gene3D" id="2.40.50.1020">
    <property type="entry name" value="LytTr DNA-binding domain"/>
    <property type="match status" value="1"/>
</dbReference>
<evidence type="ECO:0000256" key="4">
    <source>
        <dbReference type="ARBA" id="ARBA00023125"/>
    </source>
</evidence>
<dbReference type="InterPro" id="IPR007492">
    <property type="entry name" value="LytTR_DNA-bd_dom"/>
</dbReference>